<evidence type="ECO:0000313" key="2">
    <source>
        <dbReference type="EMBL" id="GAA2374004.1"/>
    </source>
</evidence>
<name>A0ABP5UBK8_9ACTN</name>
<evidence type="ECO:0000313" key="3">
    <source>
        <dbReference type="Proteomes" id="UP001501444"/>
    </source>
</evidence>
<evidence type="ECO:0000256" key="1">
    <source>
        <dbReference type="SAM" id="MobiDB-lite"/>
    </source>
</evidence>
<feature type="region of interest" description="Disordered" evidence="1">
    <location>
        <begin position="1"/>
        <end position="32"/>
    </location>
</feature>
<protein>
    <recommendedName>
        <fullName evidence="4">Ada DNA repair metal-binding domain-containing protein</fullName>
    </recommendedName>
</protein>
<evidence type="ECO:0008006" key="4">
    <source>
        <dbReference type="Google" id="ProtNLM"/>
    </source>
</evidence>
<keyword evidence="3" id="KW-1185">Reference proteome</keyword>
<accession>A0ABP5UBK8</accession>
<proteinExistence type="predicted"/>
<dbReference type="Proteomes" id="UP001501444">
    <property type="component" value="Unassembled WGS sequence"/>
</dbReference>
<reference evidence="3" key="1">
    <citation type="journal article" date="2019" name="Int. J. Syst. Evol. Microbiol.">
        <title>The Global Catalogue of Microorganisms (GCM) 10K type strain sequencing project: providing services to taxonomists for standard genome sequencing and annotation.</title>
        <authorList>
            <consortium name="The Broad Institute Genomics Platform"/>
            <consortium name="The Broad Institute Genome Sequencing Center for Infectious Disease"/>
            <person name="Wu L."/>
            <person name="Ma J."/>
        </authorList>
    </citation>
    <scope>NUCLEOTIDE SEQUENCE [LARGE SCALE GENOMIC DNA]</scope>
    <source>
        <strain evidence="3">JCM 3272</strain>
    </source>
</reference>
<comment type="caution">
    <text evidence="2">The sequence shown here is derived from an EMBL/GenBank/DDBJ whole genome shotgun (WGS) entry which is preliminary data.</text>
</comment>
<dbReference type="EMBL" id="BAAARV010000075">
    <property type="protein sequence ID" value="GAA2374004.1"/>
    <property type="molecule type" value="Genomic_DNA"/>
</dbReference>
<dbReference type="RefSeq" id="WP_344617553.1">
    <property type="nucleotide sequence ID" value="NZ_BAAARV010000075.1"/>
</dbReference>
<sequence length="226" mass="24841">MPVEEGLTEQGNQTRTGGPARTGRRNRVRPDGEIVADPGRGLFWGNRGSLLGAAGQPTRRPSTRAWICCVLEFKGWWRVQWQPGRLTELYFLDEATALAAGHRPCGLCRAPDYRRFQQDWAAAVGDGLPSAPEMDRRLQADRRTPEGRQRTFQAAAGDLPDGAFIGLDGEIGLVRQGRWRPWSMAGYGTAQAIAPDLQVEVLTPAVTVQVLTAGYVPVLHPSVERE</sequence>
<gene>
    <name evidence="2" type="ORF">GCM10010170_076860</name>
</gene>
<organism evidence="2 3">
    <name type="scientific">Dactylosporangium salmoneum</name>
    <dbReference type="NCBI Taxonomy" id="53361"/>
    <lineage>
        <taxon>Bacteria</taxon>
        <taxon>Bacillati</taxon>
        <taxon>Actinomycetota</taxon>
        <taxon>Actinomycetes</taxon>
        <taxon>Micromonosporales</taxon>
        <taxon>Micromonosporaceae</taxon>
        <taxon>Dactylosporangium</taxon>
    </lineage>
</organism>